<gene>
    <name evidence="3" type="ORF">HaLaN_11079</name>
</gene>
<dbReference type="InterPro" id="IPR036893">
    <property type="entry name" value="SBP_sf"/>
</dbReference>
<evidence type="ECO:0000313" key="3">
    <source>
        <dbReference type="EMBL" id="GFH14937.1"/>
    </source>
</evidence>
<feature type="compositionally biased region" description="Polar residues" evidence="1">
    <location>
        <begin position="74"/>
        <end position="86"/>
    </location>
</feature>
<evidence type="ECO:0000259" key="2">
    <source>
        <dbReference type="PROSITE" id="PS51141"/>
    </source>
</evidence>
<feature type="domain" description="SBP-type" evidence="2">
    <location>
        <begin position="1"/>
        <end position="47"/>
    </location>
</feature>
<accession>A0A699YXD5</accession>
<dbReference type="AlphaFoldDB" id="A0A699YXD5"/>
<proteinExistence type="predicted"/>
<evidence type="ECO:0000256" key="1">
    <source>
        <dbReference type="SAM" id="MobiDB-lite"/>
    </source>
</evidence>
<dbReference type="EMBL" id="BLLF01000785">
    <property type="protein sequence ID" value="GFH14937.1"/>
    <property type="molecule type" value="Genomic_DNA"/>
</dbReference>
<feature type="region of interest" description="Disordered" evidence="1">
    <location>
        <begin position="37"/>
        <end position="99"/>
    </location>
</feature>
<reference evidence="3 4" key="1">
    <citation type="submission" date="2020-02" db="EMBL/GenBank/DDBJ databases">
        <title>Draft genome sequence of Haematococcus lacustris strain NIES-144.</title>
        <authorList>
            <person name="Morimoto D."/>
            <person name="Nakagawa S."/>
            <person name="Yoshida T."/>
            <person name="Sawayama S."/>
        </authorList>
    </citation>
    <scope>NUCLEOTIDE SEQUENCE [LARGE SCALE GENOMIC DNA]</scope>
    <source>
        <strain evidence="3 4">NIES-144</strain>
    </source>
</reference>
<dbReference type="GO" id="GO:0003677">
    <property type="term" value="F:DNA binding"/>
    <property type="evidence" value="ECO:0007669"/>
    <property type="project" value="InterPro"/>
</dbReference>
<feature type="non-terminal residue" evidence="3">
    <location>
        <position position="1"/>
    </location>
</feature>
<keyword evidence="4" id="KW-1185">Reference proteome</keyword>
<dbReference type="GO" id="GO:0005634">
    <property type="term" value="C:nucleus"/>
    <property type="evidence" value="ECO:0007669"/>
    <property type="project" value="InterPro"/>
</dbReference>
<comment type="caution">
    <text evidence="3">The sequence shown here is derived from an EMBL/GenBank/DDBJ whole genome shotgun (WGS) entry which is preliminary data.</text>
</comment>
<dbReference type="InterPro" id="IPR004333">
    <property type="entry name" value="SBP_dom"/>
</dbReference>
<evidence type="ECO:0000313" key="4">
    <source>
        <dbReference type="Proteomes" id="UP000485058"/>
    </source>
</evidence>
<organism evidence="3 4">
    <name type="scientific">Haematococcus lacustris</name>
    <name type="common">Green alga</name>
    <name type="synonym">Haematococcus pluvialis</name>
    <dbReference type="NCBI Taxonomy" id="44745"/>
    <lineage>
        <taxon>Eukaryota</taxon>
        <taxon>Viridiplantae</taxon>
        <taxon>Chlorophyta</taxon>
        <taxon>core chlorophytes</taxon>
        <taxon>Chlorophyceae</taxon>
        <taxon>CS clade</taxon>
        <taxon>Chlamydomonadales</taxon>
        <taxon>Haematococcaceae</taxon>
        <taxon>Haematococcus</taxon>
    </lineage>
</organism>
<sequence length="99" mass="11079">MTSLIWPVPRQVAECTANLAVLRDAFDNNKRSCRERLLKHNARRRRRGSAPMHSNERSQATDEMEQDDEEAPATSDSKLQLVSTASDVPAQPPHQATIA</sequence>
<dbReference type="SUPFAM" id="SSF103612">
    <property type="entry name" value="SBT domain"/>
    <property type="match status" value="1"/>
</dbReference>
<protein>
    <recommendedName>
        <fullName evidence="2">SBP-type domain-containing protein</fullName>
    </recommendedName>
</protein>
<feature type="compositionally biased region" description="Acidic residues" evidence="1">
    <location>
        <begin position="62"/>
        <end position="71"/>
    </location>
</feature>
<feature type="non-terminal residue" evidence="3">
    <location>
        <position position="99"/>
    </location>
</feature>
<feature type="compositionally biased region" description="Basic residues" evidence="1">
    <location>
        <begin position="39"/>
        <end position="48"/>
    </location>
</feature>
<name>A0A699YXD5_HAELA</name>
<dbReference type="Proteomes" id="UP000485058">
    <property type="component" value="Unassembled WGS sequence"/>
</dbReference>
<dbReference type="PROSITE" id="PS51141">
    <property type="entry name" value="ZF_SBP"/>
    <property type="match status" value="1"/>
</dbReference>